<name>A0ABV5R4B1_9ACTN</name>
<evidence type="ECO:0000313" key="3">
    <source>
        <dbReference type="EMBL" id="MFB9572681.1"/>
    </source>
</evidence>
<proteinExistence type="predicted"/>
<protein>
    <submittedName>
        <fullName evidence="3">Peptidoglycan-binding domain-containing protein</fullName>
    </submittedName>
</protein>
<feature type="chain" id="PRO_5047066259" evidence="1">
    <location>
        <begin position="31"/>
        <end position="138"/>
    </location>
</feature>
<organism evidence="3 4">
    <name type="scientific">Streptomyces yanii</name>
    <dbReference type="NCBI Taxonomy" id="78510"/>
    <lineage>
        <taxon>Bacteria</taxon>
        <taxon>Bacillati</taxon>
        <taxon>Actinomycetota</taxon>
        <taxon>Actinomycetes</taxon>
        <taxon>Kitasatosporales</taxon>
        <taxon>Streptomycetaceae</taxon>
        <taxon>Streptomyces</taxon>
    </lineage>
</organism>
<feature type="domain" description="Peptidoglycan binding-like" evidence="2">
    <location>
        <begin position="69"/>
        <end position="124"/>
    </location>
</feature>
<comment type="caution">
    <text evidence="3">The sequence shown here is derived from an EMBL/GenBank/DDBJ whole genome shotgun (WGS) entry which is preliminary data.</text>
</comment>
<keyword evidence="4" id="KW-1185">Reference proteome</keyword>
<gene>
    <name evidence="3" type="ORF">ACFFTL_10165</name>
</gene>
<dbReference type="RefSeq" id="WP_345510088.1">
    <property type="nucleotide sequence ID" value="NZ_BAAAXD010000006.1"/>
</dbReference>
<dbReference type="Pfam" id="PF01471">
    <property type="entry name" value="PG_binding_1"/>
    <property type="match status" value="1"/>
</dbReference>
<dbReference type="EMBL" id="JBHMCG010000049">
    <property type="protein sequence ID" value="MFB9572681.1"/>
    <property type="molecule type" value="Genomic_DNA"/>
</dbReference>
<dbReference type="Gene3D" id="1.10.101.10">
    <property type="entry name" value="PGBD-like superfamily/PGBD"/>
    <property type="match status" value="1"/>
</dbReference>
<dbReference type="SUPFAM" id="SSF47090">
    <property type="entry name" value="PGBD-like"/>
    <property type="match status" value="1"/>
</dbReference>
<keyword evidence="1" id="KW-0732">Signal</keyword>
<dbReference type="InterPro" id="IPR036366">
    <property type="entry name" value="PGBDSf"/>
</dbReference>
<reference evidence="3 4" key="1">
    <citation type="submission" date="2024-09" db="EMBL/GenBank/DDBJ databases">
        <authorList>
            <person name="Sun Q."/>
            <person name="Mori K."/>
        </authorList>
    </citation>
    <scope>NUCLEOTIDE SEQUENCE [LARGE SCALE GENOMIC DNA]</scope>
    <source>
        <strain evidence="3 4">JCM 3331</strain>
    </source>
</reference>
<accession>A0ABV5R4B1</accession>
<dbReference type="InterPro" id="IPR036365">
    <property type="entry name" value="PGBD-like_sf"/>
</dbReference>
<dbReference type="InterPro" id="IPR002477">
    <property type="entry name" value="Peptidoglycan-bd-like"/>
</dbReference>
<dbReference type="Proteomes" id="UP001589710">
    <property type="component" value="Unassembled WGS sequence"/>
</dbReference>
<evidence type="ECO:0000259" key="2">
    <source>
        <dbReference type="Pfam" id="PF01471"/>
    </source>
</evidence>
<evidence type="ECO:0000256" key="1">
    <source>
        <dbReference type="SAM" id="SignalP"/>
    </source>
</evidence>
<evidence type="ECO:0000313" key="4">
    <source>
        <dbReference type="Proteomes" id="UP001589710"/>
    </source>
</evidence>
<feature type="signal peptide" evidence="1">
    <location>
        <begin position="1"/>
        <end position="30"/>
    </location>
</feature>
<sequence length="138" mass="14783">MRLKRALAATAAAVLIPLGGAVTMASPAAATGPCSGSTWFNYGGYWHRIPTTTDNSGNRQCHLQQGLVGGGVGELQRNLNRCYNQSLALDNNYGPKTTQAVRYAQDRLNITVDGVFGPQTSYAMVWAKFDSAGKYYGC</sequence>